<keyword evidence="3 5" id="KW-1133">Transmembrane helix</keyword>
<evidence type="ECO:0008006" key="8">
    <source>
        <dbReference type="Google" id="ProtNLM"/>
    </source>
</evidence>
<keyword evidence="2 5" id="KW-0812">Transmembrane</keyword>
<keyword evidence="7" id="KW-1185">Reference proteome</keyword>
<feature type="transmembrane region" description="Helical" evidence="5">
    <location>
        <begin position="219"/>
        <end position="243"/>
    </location>
</feature>
<dbReference type="AlphaFoldDB" id="A0A1C7MML4"/>
<dbReference type="OrthoDB" id="100006at2759"/>
<evidence type="ECO:0000313" key="6">
    <source>
        <dbReference type="EMBL" id="OBZ77699.1"/>
    </source>
</evidence>
<comment type="subcellular location">
    <subcellularLocation>
        <location evidence="1">Membrane</location>
        <topology evidence="1">Multi-pass membrane protein</topology>
    </subcellularLocation>
</comment>
<dbReference type="EMBL" id="LUGG01000002">
    <property type="protein sequence ID" value="OBZ77699.1"/>
    <property type="molecule type" value="Genomic_DNA"/>
</dbReference>
<protein>
    <recommendedName>
        <fullName evidence="8">G-protein coupled receptors family 1 profile domain-containing protein</fullName>
    </recommendedName>
</protein>
<evidence type="ECO:0000256" key="4">
    <source>
        <dbReference type="ARBA" id="ARBA00023136"/>
    </source>
</evidence>
<dbReference type="PANTHER" id="PTHR23112">
    <property type="entry name" value="G PROTEIN-COUPLED RECEPTOR 157-RELATED"/>
    <property type="match status" value="1"/>
</dbReference>
<organism evidence="6 7">
    <name type="scientific">Grifola frondosa</name>
    <name type="common">Maitake</name>
    <name type="synonym">Polyporus frondosus</name>
    <dbReference type="NCBI Taxonomy" id="5627"/>
    <lineage>
        <taxon>Eukaryota</taxon>
        <taxon>Fungi</taxon>
        <taxon>Dikarya</taxon>
        <taxon>Basidiomycota</taxon>
        <taxon>Agaricomycotina</taxon>
        <taxon>Agaricomycetes</taxon>
        <taxon>Polyporales</taxon>
        <taxon>Grifolaceae</taxon>
        <taxon>Grifola</taxon>
    </lineage>
</organism>
<evidence type="ECO:0000256" key="1">
    <source>
        <dbReference type="ARBA" id="ARBA00004141"/>
    </source>
</evidence>
<evidence type="ECO:0000256" key="2">
    <source>
        <dbReference type="ARBA" id="ARBA00022692"/>
    </source>
</evidence>
<evidence type="ECO:0000256" key="5">
    <source>
        <dbReference type="SAM" id="Phobius"/>
    </source>
</evidence>
<keyword evidence="4 5" id="KW-0472">Membrane</keyword>
<reference evidence="6 7" key="1">
    <citation type="submission" date="2016-03" db="EMBL/GenBank/DDBJ databases">
        <title>Whole genome sequencing of Grifola frondosa 9006-11.</title>
        <authorList>
            <person name="Min B."/>
            <person name="Park H."/>
            <person name="Kim J.-G."/>
            <person name="Cho H."/>
            <person name="Oh Y.-L."/>
            <person name="Kong W.-S."/>
            <person name="Choi I.-G."/>
        </authorList>
    </citation>
    <scope>NUCLEOTIDE SEQUENCE [LARGE SCALE GENOMIC DNA]</scope>
    <source>
        <strain evidence="6 7">9006-11</strain>
    </source>
</reference>
<dbReference type="OMA" id="IDFEWIA"/>
<evidence type="ECO:0000256" key="3">
    <source>
        <dbReference type="ARBA" id="ARBA00022989"/>
    </source>
</evidence>
<proteinExistence type="predicted"/>
<dbReference type="GO" id="GO:0005886">
    <property type="term" value="C:plasma membrane"/>
    <property type="evidence" value="ECO:0007669"/>
    <property type="project" value="TreeGrafter"/>
</dbReference>
<dbReference type="GO" id="GO:0004930">
    <property type="term" value="F:G protein-coupled receptor activity"/>
    <property type="evidence" value="ECO:0007669"/>
    <property type="project" value="TreeGrafter"/>
</dbReference>
<name>A0A1C7MML4_GRIFR</name>
<dbReference type="GO" id="GO:0007189">
    <property type="term" value="P:adenylate cyclase-activating G protein-coupled receptor signaling pathway"/>
    <property type="evidence" value="ECO:0007669"/>
    <property type="project" value="TreeGrafter"/>
</dbReference>
<dbReference type="PANTHER" id="PTHR23112:SF37">
    <property type="entry name" value="G PROTEIN-COUPLED RECEPTOR GPR1"/>
    <property type="match status" value="1"/>
</dbReference>
<feature type="transmembrane region" description="Helical" evidence="5">
    <location>
        <begin position="53"/>
        <end position="73"/>
    </location>
</feature>
<sequence length="361" mass="40778">MSSQGDFPSMLYGSSEVIGVASLVVAGAISLFAVLPTLAVMRPQCLTLRNTNIVPFFISLLVANVLQAVGTVMNGNFVVIRTLTAYFYALVHPVESYKGDRSEGSILWTVGYWCWITNNYPKEQTFLEYFFEFVSAFLSFILYTSSLLRVRGNIIKRSGKWCLRFVPRGERWQLAVARDVVDSSMMRVAARMIWYPIAYTILLLPVTLARFIEFGGHEVPFWATIFSDFVFNLQGVVNVVLFVSTRRFIPDTEALPIFVPRRIVSFSSPEAFGLTPFILPMIERPARPTSILHISRTNLHRTTSMSTISSVDSQTPMINHSLAGAAFVGFHWLSWNQPLTRRDVSLCDERICIHKDSGMTR</sequence>
<evidence type="ECO:0000313" key="7">
    <source>
        <dbReference type="Proteomes" id="UP000092993"/>
    </source>
</evidence>
<feature type="transmembrane region" description="Helical" evidence="5">
    <location>
        <begin position="20"/>
        <end position="41"/>
    </location>
</feature>
<dbReference type="STRING" id="5627.A0A1C7MML4"/>
<gene>
    <name evidence="6" type="ORF">A0H81_02414</name>
</gene>
<comment type="caution">
    <text evidence="6">The sequence shown here is derived from an EMBL/GenBank/DDBJ whole genome shotgun (WGS) entry which is preliminary data.</text>
</comment>
<feature type="transmembrane region" description="Helical" evidence="5">
    <location>
        <begin position="129"/>
        <end position="150"/>
    </location>
</feature>
<dbReference type="Proteomes" id="UP000092993">
    <property type="component" value="Unassembled WGS sequence"/>
</dbReference>
<feature type="transmembrane region" description="Helical" evidence="5">
    <location>
        <begin position="193"/>
        <end position="213"/>
    </location>
</feature>
<accession>A0A1C7MML4</accession>